<evidence type="ECO:0000256" key="2">
    <source>
        <dbReference type="ARBA" id="ARBA00023125"/>
    </source>
</evidence>
<feature type="domain" description="HTH hxlR-type" evidence="4">
    <location>
        <begin position="20"/>
        <end position="119"/>
    </location>
</feature>
<dbReference type="PROSITE" id="PS51118">
    <property type="entry name" value="HTH_HXLR"/>
    <property type="match status" value="1"/>
</dbReference>
<dbReference type="AlphaFoldDB" id="A0A318U0G7"/>
<dbReference type="InterPro" id="IPR036388">
    <property type="entry name" value="WH-like_DNA-bd_sf"/>
</dbReference>
<dbReference type="RefSeq" id="WP_107932121.1">
    <property type="nucleotide sequence ID" value="NZ_CP085009.1"/>
</dbReference>
<dbReference type="SUPFAM" id="SSF46785">
    <property type="entry name" value="Winged helix' DNA-binding domain"/>
    <property type="match status" value="1"/>
</dbReference>
<organism evidence="5 6">
    <name type="scientific">Ureibacillus chungkukjangi</name>
    <dbReference type="NCBI Taxonomy" id="1202712"/>
    <lineage>
        <taxon>Bacteria</taxon>
        <taxon>Bacillati</taxon>
        <taxon>Bacillota</taxon>
        <taxon>Bacilli</taxon>
        <taxon>Bacillales</taxon>
        <taxon>Caryophanaceae</taxon>
        <taxon>Ureibacillus</taxon>
    </lineage>
</organism>
<dbReference type="OrthoDB" id="9791143at2"/>
<dbReference type="InterPro" id="IPR002577">
    <property type="entry name" value="HTH_HxlR"/>
</dbReference>
<dbReference type="InterPro" id="IPR036390">
    <property type="entry name" value="WH_DNA-bd_sf"/>
</dbReference>
<evidence type="ECO:0000313" key="6">
    <source>
        <dbReference type="Proteomes" id="UP000247416"/>
    </source>
</evidence>
<accession>A0A318U0G7</accession>
<comment type="caution">
    <text evidence="5">The sequence shown here is derived from an EMBL/GenBank/DDBJ whole genome shotgun (WGS) entry which is preliminary data.</text>
</comment>
<keyword evidence="2" id="KW-0238">DNA-binding</keyword>
<evidence type="ECO:0000313" key="5">
    <source>
        <dbReference type="EMBL" id="PYF07895.1"/>
    </source>
</evidence>
<gene>
    <name evidence="5" type="ORF">BJ095_10362</name>
</gene>
<evidence type="ECO:0000256" key="1">
    <source>
        <dbReference type="ARBA" id="ARBA00023015"/>
    </source>
</evidence>
<reference evidence="5 6" key="1">
    <citation type="submission" date="2018-06" db="EMBL/GenBank/DDBJ databases">
        <title>Genomic Encyclopedia of Archaeal and Bacterial Type Strains, Phase II (KMG-II): from individual species to whole genera.</title>
        <authorList>
            <person name="Goeker M."/>
        </authorList>
    </citation>
    <scope>NUCLEOTIDE SEQUENCE [LARGE SCALE GENOMIC DNA]</scope>
    <source>
        <strain evidence="5 6">KACC 16626</strain>
    </source>
</reference>
<evidence type="ECO:0000259" key="4">
    <source>
        <dbReference type="PROSITE" id="PS51118"/>
    </source>
</evidence>
<keyword evidence="3" id="KW-0804">Transcription</keyword>
<dbReference type="EMBL" id="QJTJ01000003">
    <property type="protein sequence ID" value="PYF07895.1"/>
    <property type="molecule type" value="Genomic_DNA"/>
</dbReference>
<dbReference type="GO" id="GO:0003677">
    <property type="term" value="F:DNA binding"/>
    <property type="evidence" value="ECO:0007669"/>
    <property type="project" value="UniProtKB-KW"/>
</dbReference>
<dbReference type="PANTHER" id="PTHR33204">
    <property type="entry name" value="TRANSCRIPTIONAL REGULATOR, MARR FAMILY"/>
    <property type="match status" value="1"/>
</dbReference>
<sequence>MPGTFRDEVKEKIINGDYNCEKELTLSIISGKWKIVILWHLGVEGPHRFSDLQRLFPKISHKILTNQLRELMEDGIVHREVYPEVPPKVEYSMTELGMTLLPIVEMMYEWGKNRIAEIIKEMDISELSISLHLQCCFTKPIRKEAPSLNCKEGASYA</sequence>
<dbReference type="Pfam" id="PF01638">
    <property type="entry name" value="HxlR"/>
    <property type="match status" value="1"/>
</dbReference>
<evidence type="ECO:0000256" key="3">
    <source>
        <dbReference type="ARBA" id="ARBA00023163"/>
    </source>
</evidence>
<dbReference type="Gene3D" id="1.10.10.10">
    <property type="entry name" value="Winged helix-like DNA-binding domain superfamily/Winged helix DNA-binding domain"/>
    <property type="match status" value="1"/>
</dbReference>
<protein>
    <submittedName>
        <fullName evidence="5">HxlR family transcriptional regulator</fullName>
    </submittedName>
</protein>
<dbReference type="Proteomes" id="UP000247416">
    <property type="component" value="Unassembled WGS sequence"/>
</dbReference>
<name>A0A318U0G7_9BACL</name>
<keyword evidence="1" id="KW-0805">Transcription regulation</keyword>
<proteinExistence type="predicted"/>
<dbReference type="PANTHER" id="PTHR33204:SF38">
    <property type="entry name" value="HTH-TYPE TRANSCRIPTIONAL ACTIVATOR HXLR"/>
    <property type="match status" value="1"/>
</dbReference>
<keyword evidence="6" id="KW-1185">Reference proteome</keyword>